<reference evidence="5 6" key="1">
    <citation type="submission" date="2019-03" db="EMBL/GenBank/DDBJ databases">
        <title>Genomic Encyclopedia of Type Strains, Phase IV (KMG-IV): sequencing the most valuable type-strain genomes for metagenomic binning, comparative biology and taxonomic classification.</title>
        <authorList>
            <person name="Goeker M."/>
        </authorList>
    </citation>
    <scope>NUCLEOTIDE SEQUENCE [LARGE SCALE GENOMIC DNA]</scope>
    <source>
        <strain evidence="5 6">DSM 28679</strain>
    </source>
</reference>
<dbReference type="EMBL" id="SNYK01000010">
    <property type="protein sequence ID" value="TDQ36887.1"/>
    <property type="molecule type" value="Genomic_DNA"/>
</dbReference>
<proteinExistence type="predicted"/>
<dbReference type="SUPFAM" id="SSF48452">
    <property type="entry name" value="TPR-like"/>
    <property type="match status" value="1"/>
</dbReference>
<keyword evidence="1" id="KW-0802">TPR repeat</keyword>
<evidence type="ECO:0000313" key="5">
    <source>
        <dbReference type="EMBL" id="TDQ36887.1"/>
    </source>
</evidence>
<dbReference type="Gene3D" id="3.40.50.410">
    <property type="entry name" value="von Willebrand factor, type A domain"/>
    <property type="match status" value="1"/>
</dbReference>
<dbReference type="InterPro" id="IPR019734">
    <property type="entry name" value="TPR_rpt"/>
</dbReference>
<dbReference type="PROSITE" id="PS50293">
    <property type="entry name" value="TPR_REGION"/>
    <property type="match status" value="1"/>
</dbReference>
<dbReference type="InterPro" id="IPR050768">
    <property type="entry name" value="UPF0353/GerABKA_families"/>
</dbReference>
<dbReference type="Proteomes" id="UP000294575">
    <property type="component" value="Unassembled WGS sequence"/>
</dbReference>
<sequence length="513" mass="55410">MNVLLPVFERPAALLLTIAAWLLLWLLHRLRQHGGYWQRQLPAAFQPWLLQQGRPSHHNAPLLLLALAALLAGLALSAPRLAGSSGSLVPVPEPLVVVLELTPDMLASDLPPSRLHLVRDKTMRLLQTQLPGQTAIVVYAGSAHTLLPLSTDPAMANNMLQALHPSLMPQPGRNAAAGVARALELLQQGANGHGRIALLTHALSITEQAAIARLMHTHPVKLGIIGVGSLQGAPVPLNGNGHFVAEQPLSRLQEQQLQQFAVQQGSGYARLDPDHLDLLQSGLFVRSTDGQLQATRSSAATDQGYWLLLPILLLLAPMARKGWLFALLLALPLLPRETLANEGIDAPALQQIRQDPLAALQQLDDPLWLGIAAYHAGNYLLAHDYFAGSPGAIAHYNRGNSLMQLGRYDDAAAAYLHALELQPGLWQAHDNLALARQLLQQTETASEVPSDTGSNDPQQAASDSGQSGKTATLPLPDPDYQHGSLDSWLQQIPDNPAILLKRQFQRELAQPVP</sequence>
<evidence type="ECO:0000256" key="1">
    <source>
        <dbReference type="PROSITE-ProRule" id="PRU00339"/>
    </source>
</evidence>
<dbReference type="Pfam" id="PF13519">
    <property type="entry name" value="VWA_2"/>
    <property type="match status" value="1"/>
</dbReference>
<dbReference type="OrthoDB" id="9807628at2"/>
<dbReference type="Gene3D" id="1.25.40.10">
    <property type="entry name" value="Tetratricopeptide repeat domain"/>
    <property type="match status" value="1"/>
</dbReference>
<feature type="compositionally biased region" description="Polar residues" evidence="2">
    <location>
        <begin position="443"/>
        <end position="470"/>
    </location>
</feature>
<dbReference type="InterPro" id="IPR011990">
    <property type="entry name" value="TPR-like_helical_dom_sf"/>
</dbReference>
<keyword evidence="3" id="KW-1133">Transmembrane helix</keyword>
<protein>
    <submittedName>
        <fullName evidence="5">Ca-activated chloride channel family protein</fullName>
    </submittedName>
</protein>
<evidence type="ECO:0000256" key="2">
    <source>
        <dbReference type="SAM" id="MobiDB-lite"/>
    </source>
</evidence>
<feature type="domain" description="VWFA" evidence="4">
    <location>
        <begin position="96"/>
        <end position="200"/>
    </location>
</feature>
<gene>
    <name evidence="5" type="ORF">DFQ45_110102</name>
</gene>
<organism evidence="5 6">
    <name type="scientific">Thiopseudomonas denitrificans</name>
    <dbReference type="NCBI Taxonomy" id="1501432"/>
    <lineage>
        <taxon>Bacteria</taxon>
        <taxon>Pseudomonadati</taxon>
        <taxon>Pseudomonadota</taxon>
        <taxon>Gammaproteobacteria</taxon>
        <taxon>Pseudomonadales</taxon>
        <taxon>Pseudomonadaceae</taxon>
        <taxon>Thiopseudomonas</taxon>
    </lineage>
</organism>
<dbReference type="InterPro" id="IPR036465">
    <property type="entry name" value="vWFA_dom_sf"/>
</dbReference>
<comment type="caution">
    <text evidence="5">The sequence shown here is derived from an EMBL/GenBank/DDBJ whole genome shotgun (WGS) entry which is preliminary data.</text>
</comment>
<feature type="region of interest" description="Disordered" evidence="2">
    <location>
        <begin position="443"/>
        <end position="487"/>
    </location>
</feature>
<dbReference type="RefSeq" id="WP_101497562.1">
    <property type="nucleotide sequence ID" value="NZ_LNJZ01000009.1"/>
</dbReference>
<dbReference type="SMART" id="SM00028">
    <property type="entry name" value="TPR"/>
    <property type="match status" value="1"/>
</dbReference>
<evidence type="ECO:0000256" key="3">
    <source>
        <dbReference type="SAM" id="Phobius"/>
    </source>
</evidence>
<dbReference type="PROSITE" id="PS50005">
    <property type="entry name" value="TPR"/>
    <property type="match status" value="1"/>
</dbReference>
<feature type="transmembrane region" description="Helical" evidence="3">
    <location>
        <begin position="62"/>
        <end position="82"/>
    </location>
</feature>
<dbReference type="PANTHER" id="PTHR22550:SF14">
    <property type="entry name" value="VWFA DOMAIN-CONTAINING PROTEIN"/>
    <property type="match status" value="1"/>
</dbReference>
<keyword evidence="3" id="KW-0812">Transmembrane</keyword>
<feature type="repeat" description="TPR" evidence="1">
    <location>
        <begin position="392"/>
        <end position="425"/>
    </location>
</feature>
<evidence type="ECO:0000259" key="4">
    <source>
        <dbReference type="Pfam" id="PF13519"/>
    </source>
</evidence>
<keyword evidence="3" id="KW-0472">Membrane</keyword>
<dbReference type="PANTHER" id="PTHR22550">
    <property type="entry name" value="SPORE GERMINATION PROTEIN"/>
    <property type="match status" value="1"/>
</dbReference>
<keyword evidence="6" id="KW-1185">Reference proteome</keyword>
<feature type="transmembrane region" description="Helical" evidence="3">
    <location>
        <begin position="12"/>
        <end position="30"/>
    </location>
</feature>
<dbReference type="SUPFAM" id="SSF53300">
    <property type="entry name" value="vWA-like"/>
    <property type="match status" value="1"/>
</dbReference>
<accession>A0A4V3D4R1</accession>
<dbReference type="InterPro" id="IPR002035">
    <property type="entry name" value="VWF_A"/>
</dbReference>
<dbReference type="AlphaFoldDB" id="A0A4V3D4R1"/>
<dbReference type="Pfam" id="PF00515">
    <property type="entry name" value="TPR_1"/>
    <property type="match status" value="1"/>
</dbReference>
<name>A0A4V3D4R1_9GAMM</name>
<evidence type="ECO:0000313" key="6">
    <source>
        <dbReference type="Proteomes" id="UP000294575"/>
    </source>
</evidence>